<feature type="transmembrane region" description="Helical" evidence="2">
    <location>
        <begin position="485"/>
        <end position="506"/>
    </location>
</feature>
<feature type="compositionally biased region" description="Polar residues" evidence="1">
    <location>
        <begin position="665"/>
        <end position="675"/>
    </location>
</feature>
<dbReference type="PANTHER" id="PTHR13304">
    <property type="entry name" value="GLYCOSYLPHOSPHATIDYLINOSITOL ANCHOR ATTACHMENT 1 PROTEIN"/>
    <property type="match status" value="1"/>
</dbReference>
<feature type="transmembrane region" description="Helical" evidence="2">
    <location>
        <begin position="630"/>
        <end position="654"/>
    </location>
</feature>
<sequence>MGLISKAIPFKEITKKYLLPYLWKIGFLSFLVGIFLFAQAPNLAKKTYVSENALLVGSSKGSVSNQDVESLIKLYHNLFRSENIFDEFYTLLSQRDDIELFKQDLKVQAANGDDINSSKNKLFQNIVSISYSSRTQCNEAILIVAGIPDSNNLESNEMIYCLKLLDLLKRNNWMTKNAIFLFYPKSYGSDAINQFLNEYHQYNSKSQVLTNFTRAGAIHSGFVLDFNSIVPDLFYIIPEGLTGEVPNLDVINLMVREIGSACGRVLLHQQTNALINLKNQNMENENKSNNRYGKITLKEKISDLFPQDHKALIYMMLNLAYNDDPKGHEFMQRYKIDSATLQFYSKSETDQNNQYNSKSNINRNNDNNSGRDDNIQAVFSGGDKSRASCILKSLENIIRDLMKASEHFHQSFTYYLLPASRKFITNGDYLLGFLFWILWPTIGPFINELIFSVFPMIIQTKILISIGSLSLVGFGLLLASQMISIQIWLITFIITFCCCSLSLWMFQNSIYSSFNPSPILLSLILKKKSPSFDCIWLYQKTMFLIILVLSLVYLAILNISLSLILYIFTVPLFILIVKYENQFLNSLQIIAVILFSPFSIASIIAYFEKTSLISIIERGILSYLKYGNHIFPFCCLVWFPISVGTLVSLFRFLFINNKQSINLNGNDKNTDTRNQNKIKERKNK</sequence>
<feature type="transmembrane region" description="Helical" evidence="2">
    <location>
        <begin position="429"/>
        <end position="450"/>
    </location>
</feature>
<dbReference type="Proteomes" id="UP001146793">
    <property type="component" value="Unassembled WGS sequence"/>
</dbReference>
<feature type="transmembrane region" description="Helical" evidence="2">
    <location>
        <begin position="589"/>
        <end position="607"/>
    </location>
</feature>
<keyword evidence="2" id="KW-0812">Transmembrane</keyword>
<dbReference type="AlphaFoldDB" id="A0AAV7ZRS0"/>
<feature type="region of interest" description="Disordered" evidence="1">
    <location>
        <begin position="348"/>
        <end position="375"/>
    </location>
</feature>
<organism evidence="3 4">
    <name type="scientific">Anaeramoeba flamelloides</name>
    <dbReference type="NCBI Taxonomy" id="1746091"/>
    <lineage>
        <taxon>Eukaryota</taxon>
        <taxon>Metamonada</taxon>
        <taxon>Anaeramoebidae</taxon>
        <taxon>Anaeramoeba</taxon>
    </lineage>
</organism>
<evidence type="ECO:0000256" key="2">
    <source>
        <dbReference type="SAM" id="Phobius"/>
    </source>
</evidence>
<dbReference type="Pfam" id="PF04114">
    <property type="entry name" value="Gaa1"/>
    <property type="match status" value="2"/>
</dbReference>
<comment type="caution">
    <text evidence="3">The sequence shown here is derived from an EMBL/GenBank/DDBJ whole genome shotgun (WGS) entry which is preliminary data.</text>
</comment>
<gene>
    <name evidence="3" type="ORF">M0812_10136</name>
</gene>
<keyword evidence="2" id="KW-1133">Transmembrane helix</keyword>
<proteinExistence type="predicted"/>
<feature type="transmembrane region" description="Helical" evidence="2">
    <location>
        <begin position="21"/>
        <end position="40"/>
    </location>
</feature>
<keyword evidence="2" id="KW-0472">Membrane</keyword>
<dbReference type="EMBL" id="JANTQA010000023">
    <property type="protein sequence ID" value="KAJ3444283.1"/>
    <property type="molecule type" value="Genomic_DNA"/>
</dbReference>
<evidence type="ECO:0000256" key="1">
    <source>
        <dbReference type="SAM" id="MobiDB-lite"/>
    </source>
</evidence>
<feature type="transmembrane region" description="Helical" evidence="2">
    <location>
        <begin position="462"/>
        <end position="479"/>
    </location>
</feature>
<reference evidence="3" key="1">
    <citation type="submission" date="2022-08" db="EMBL/GenBank/DDBJ databases">
        <title>Novel sulphate-reducing endosymbionts in the free-living metamonad Anaeramoeba.</title>
        <authorList>
            <person name="Jerlstrom-Hultqvist J."/>
            <person name="Cepicka I."/>
            <person name="Gallot-Lavallee L."/>
            <person name="Salas-Leiva D."/>
            <person name="Curtis B.A."/>
            <person name="Zahonova K."/>
            <person name="Pipaliya S."/>
            <person name="Dacks J."/>
            <person name="Roger A.J."/>
        </authorList>
    </citation>
    <scope>NUCLEOTIDE SEQUENCE</scope>
    <source>
        <strain evidence="3">Busselton2</strain>
    </source>
</reference>
<protein>
    <submittedName>
        <fullName evidence="3">Glycosylphosphatidylinositol anchor attachment 1 protein</fullName>
    </submittedName>
</protein>
<evidence type="ECO:0000313" key="3">
    <source>
        <dbReference type="EMBL" id="KAJ3444283.1"/>
    </source>
</evidence>
<feature type="region of interest" description="Disordered" evidence="1">
    <location>
        <begin position="665"/>
        <end position="684"/>
    </location>
</feature>
<feature type="compositionally biased region" description="Low complexity" evidence="1">
    <location>
        <begin position="352"/>
        <end position="368"/>
    </location>
</feature>
<dbReference type="InterPro" id="IPR007246">
    <property type="entry name" value="Gaa1"/>
</dbReference>
<name>A0AAV7ZRS0_9EUKA</name>
<feature type="transmembrane region" description="Helical" evidence="2">
    <location>
        <begin position="535"/>
        <end position="553"/>
    </location>
</feature>
<dbReference type="GO" id="GO:0042765">
    <property type="term" value="C:GPI-anchor transamidase complex"/>
    <property type="evidence" value="ECO:0007669"/>
    <property type="project" value="InterPro"/>
</dbReference>
<dbReference type="GO" id="GO:0016255">
    <property type="term" value="P:attachment of GPI anchor to protein"/>
    <property type="evidence" value="ECO:0007669"/>
    <property type="project" value="TreeGrafter"/>
</dbReference>
<dbReference type="PANTHER" id="PTHR13304:SF0">
    <property type="entry name" value="GLYCOSYLPHOSPHATIDYLINOSITOL ANCHOR ATTACHMENT 1 PROTEIN"/>
    <property type="match status" value="1"/>
</dbReference>
<accession>A0AAV7ZRS0</accession>
<evidence type="ECO:0000313" key="4">
    <source>
        <dbReference type="Proteomes" id="UP001146793"/>
    </source>
</evidence>